<sequence length="308" mass="32694">MDSTGLARSAKAPTAPAAAEESQIARLARRRGIPSMRARGSRSGVVAEERRSSPRRVSGAAWRRWVAVDRAGEGLQGLAGEGPRRRRDRRGGESAGRRSCARAPTAQRRRAAADLAADPERMGRARGRAPGVGLGEGRVRELREGGQTVEAMWEPDRGGAAGRRDRTADIDLRRDEIDWSMVAPSHLVTAGAGEPLQQRVEQLATWDPVRAMASVSGYGPITKEILRRWGQLGNFTKLECTATKAWEEVSAFTGGVDSIASRTMGEGTTECPGSLALGGGESAKGWRLVGGDSGGQGASARGLSTLRC</sequence>
<feature type="compositionally biased region" description="Low complexity" evidence="1">
    <location>
        <begin position="97"/>
        <end position="106"/>
    </location>
</feature>
<gene>
    <name evidence="2" type="ORF">C2845_PM11G08440</name>
</gene>
<comment type="caution">
    <text evidence="2">The sequence shown here is derived from an EMBL/GenBank/DDBJ whole genome shotgun (WGS) entry which is preliminary data.</text>
</comment>
<organism evidence="2 3">
    <name type="scientific">Panicum miliaceum</name>
    <name type="common">Proso millet</name>
    <name type="synonym">Broomcorn millet</name>
    <dbReference type="NCBI Taxonomy" id="4540"/>
    <lineage>
        <taxon>Eukaryota</taxon>
        <taxon>Viridiplantae</taxon>
        <taxon>Streptophyta</taxon>
        <taxon>Embryophyta</taxon>
        <taxon>Tracheophyta</taxon>
        <taxon>Spermatophyta</taxon>
        <taxon>Magnoliopsida</taxon>
        <taxon>Liliopsida</taxon>
        <taxon>Poales</taxon>
        <taxon>Poaceae</taxon>
        <taxon>PACMAD clade</taxon>
        <taxon>Panicoideae</taxon>
        <taxon>Panicodae</taxon>
        <taxon>Paniceae</taxon>
        <taxon>Panicinae</taxon>
        <taxon>Panicum</taxon>
        <taxon>Panicum sect. Panicum</taxon>
    </lineage>
</organism>
<proteinExistence type="predicted"/>
<reference evidence="3" key="1">
    <citation type="journal article" date="2019" name="Nat. Commun.">
        <title>The genome of broomcorn millet.</title>
        <authorList>
            <person name="Zou C."/>
            <person name="Miki D."/>
            <person name="Li D."/>
            <person name="Tang Q."/>
            <person name="Xiao L."/>
            <person name="Rajput S."/>
            <person name="Deng P."/>
            <person name="Jia W."/>
            <person name="Huang R."/>
            <person name="Zhang M."/>
            <person name="Sun Y."/>
            <person name="Hu J."/>
            <person name="Fu X."/>
            <person name="Schnable P.S."/>
            <person name="Li F."/>
            <person name="Zhang H."/>
            <person name="Feng B."/>
            <person name="Zhu X."/>
            <person name="Liu R."/>
            <person name="Schnable J.C."/>
            <person name="Zhu J.-K."/>
            <person name="Zhang H."/>
        </authorList>
    </citation>
    <scope>NUCLEOTIDE SEQUENCE [LARGE SCALE GENOMIC DNA]</scope>
</reference>
<feature type="compositionally biased region" description="Low complexity" evidence="1">
    <location>
        <begin position="7"/>
        <end position="22"/>
    </location>
</feature>
<keyword evidence="3" id="KW-1185">Reference proteome</keyword>
<name>A0A3L6RTZ3_PANMI</name>
<dbReference type="STRING" id="4540.A0A3L6RTZ3"/>
<accession>A0A3L6RTZ3</accession>
<dbReference type="Proteomes" id="UP000275267">
    <property type="component" value="Unassembled WGS sequence"/>
</dbReference>
<dbReference type="EMBL" id="PQIB02000007">
    <property type="protein sequence ID" value="RLN08643.1"/>
    <property type="molecule type" value="Genomic_DNA"/>
</dbReference>
<protein>
    <submittedName>
        <fullName evidence="2">Uncharacterized protein</fullName>
    </submittedName>
</protein>
<evidence type="ECO:0000256" key="1">
    <source>
        <dbReference type="SAM" id="MobiDB-lite"/>
    </source>
</evidence>
<evidence type="ECO:0000313" key="3">
    <source>
        <dbReference type="Proteomes" id="UP000275267"/>
    </source>
</evidence>
<dbReference type="AlphaFoldDB" id="A0A3L6RTZ3"/>
<evidence type="ECO:0000313" key="2">
    <source>
        <dbReference type="EMBL" id="RLN08643.1"/>
    </source>
</evidence>
<feature type="region of interest" description="Disordered" evidence="1">
    <location>
        <begin position="1"/>
        <end position="60"/>
    </location>
</feature>
<feature type="region of interest" description="Disordered" evidence="1">
    <location>
        <begin position="75"/>
        <end position="134"/>
    </location>
</feature>